<evidence type="ECO:0000256" key="2">
    <source>
        <dbReference type="ARBA" id="ARBA00023125"/>
    </source>
</evidence>
<evidence type="ECO:0000256" key="1">
    <source>
        <dbReference type="ARBA" id="ARBA00023015"/>
    </source>
</evidence>
<dbReference type="Proteomes" id="UP000185612">
    <property type="component" value="Unassembled WGS sequence"/>
</dbReference>
<keyword evidence="1" id="KW-0805">Transcription regulation</keyword>
<dbReference type="STRING" id="52770.BSZ40_09635"/>
<sequence>MAQSTHDEVDRILAAWRAERPDLDCSPMAVWSRLTRLARHMELARKATFAALDLETWEFDVLTALRRAGSPYTLTPSRLATETLVTSGTMTNRLDRLEQRDFVQRSTAPEDGRGIRVTLTASGITKVDAALTSLLEFEQEMLTVLSDPERLELANLLRAILLRFDTI</sequence>
<dbReference type="Pfam" id="PF12802">
    <property type="entry name" value="MarR_2"/>
    <property type="match status" value="1"/>
</dbReference>
<dbReference type="RefSeq" id="WP_073825768.1">
    <property type="nucleotide sequence ID" value="NZ_JAUNKL010000003.1"/>
</dbReference>
<keyword evidence="6" id="KW-1185">Reference proteome</keyword>
<dbReference type="EMBL" id="MQVS01000011">
    <property type="protein sequence ID" value="OKL51009.1"/>
    <property type="molecule type" value="Genomic_DNA"/>
</dbReference>
<accession>A0A1Q5PU50</accession>
<proteinExistence type="predicted"/>
<keyword evidence="2" id="KW-0238">DNA-binding</keyword>
<name>A0A1Q5PU50_9ACTO</name>
<dbReference type="GO" id="GO:0003677">
    <property type="term" value="F:DNA binding"/>
    <property type="evidence" value="ECO:0007669"/>
    <property type="project" value="UniProtKB-KW"/>
</dbReference>
<keyword evidence="3" id="KW-0804">Transcription</keyword>
<feature type="domain" description="HTH marR-type" evidence="4">
    <location>
        <begin position="27"/>
        <end position="162"/>
    </location>
</feature>
<dbReference type="OrthoDB" id="3237509at2"/>
<protein>
    <submittedName>
        <fullName evidence="5">MarR family transcriptional regulator</fullName>
    </submittedName>
</protein>
<dbReference type="GO" id="GO:0003700">
    <property type="term" value="F:DNA-binding transcription factor activity"/>
    <property type="evidence" value="ECO:0007669"/>
    <property type="project" value="InterPro"/>
</dbReference>
<organism evidence="5 6">
    <name type="scientific">Buchananella hordeovulneris</name>
    <dbReference type="NCBI Taxonomy" id="52770"/>
    <lineage>
        <taxon>Bacteria</taxon>
        <taxon>Bacillati</taxon>
        <taxon>Actinomycetota</taxon>
        <taxon>Actinomycetes</taxon>
        <taxon>Actinomycetales</taxon>
        <taxon>Actinomycetaceae</taxon>
        <taxon>Buchananella</taxon>
    </lineage>
</organism>
<dbReference type="AlphaFoldDB" id="A0A1Q5PU50"/>
<gene>
    <name evidence="5" type="ORF">BSZ40_09635</name>
</gene>
<dbReference type="InterPro" id="IPR036388">
    <property type="entry name" value="WH-like_DNA-bd_sf"/>
</dbReference>
<evidence type="ECO:0000313" key="5">
    <source>
        <dbReference type="EMBL" id="OKL51009.1"/>
    </source>
</evidence>
<dbReference type="PANTHER" id="PTHR42756">
    <property type="entry name" value="TRANSCRIPTIONAL REGULATOR, MARR"/>
    <property type="match status" value="1"/>
</dbReference>
<dbReference type="PROSITE" id="PS01117">
    <property type="entry name" value="HTH_MARR_1"/>
    <property type="match status" value="1"/>
</dbReference>
<dbReference type="SMART" id="SM00347">
    <property type="entry name" value="HTH_MARR"/>
    <property type="match status" value="1"/>
</dbReference>
<dbReference type="PROSITE" id="PS50995">
    <property type="entry name" value="HTH_MARR_2"/>
    <property type="match status" value="1"/>
</dbReference>
<dbReference type="SUPFAM" id="SSF46785">
    <property type="entry name" value="Winged helix' DNA-binding domain"/>
    <property type="match status" value="1"/>
</dbReference>
<reference evidence="6" key="1">
    <citation type="submission" date="2016-12" db="EMBL/GenBank/DDBJ databases">
        <authorList>
            <person name="Meng X."/>
        </authorList>
    </citation>
    <scope>NUCLEOTIDE SEQUENCE [LARGE SCALE GENOMIC DNA]</scope>
    <source>
        <strain evidence="6">DSM 20732</strain>
    </source>
</reference>
<evidence type="ECO:0000259" key="4">
    <source>
        <dbReference type="PROSITE" id="PS50995"/>
    </source>
</evidence>
<dbReference type="InterPro" id="IPR036390">
    <property type="entry name" value="WH_DNA-bd_sf"/>
</dbReference>
<evidence type="ECO:0000313" key="6">
    <source>
        <dbReference type="Proteomes" id="UP000185612"/>
    </source>
</evidence>
<comment type="caution">
    <text evidence="5">The sequence shown here is derived from an EMBL/GenBank/DDBJ whole genome shotgun (WGS) entry which is preliminary data.</text>
</comment>
<dbReference type="PRINTS" id="PR00598">
    <property type="entry name" value="HTHMARR"/>
</dbReference>
<dbReference type="InterPro" id="IPR023187">
    <property type="entry name" value="Tscrpt_reg_MarR-type_CS"/>
</dbReference>
<dbReference type="InterPro" id="IPR000835">
    <property type="entry name" value="HTH_MarR-typ"/>
</dbReference>
<dbReference type="PANTHER" id="PTHR42756:SF1">
    <property type="entry name" value="TRANSCRIPTIONAL REPRESSOR OF EMRAB OPERON"/>
    <property type="match status" value="1"/>
</dbReference>
<evidence type="ECO:0000256" key="3">
    <source>
        <dbReference type="ARBA" id="ARBA00023163"/>
    </source>
</evidence>
<dbReference type="Gene3D" id="1.10.10.10">
    <property type="entry name" value="Winged helix-like DNA-binding domain superfamily/Winged helix DNA-binding domain"/>
    <property type="match status" value="1"/>
</dbReference>